<name>A0A1R3FVG4_COCAP</name>
<gene>
    <name evidence="2" type="ORF">CCACVL1_30787</name>
</gene>
<feature type="compositionally biased region" description="Polar residues" evidence="1">
    <location>
        <begin position="1"/>
        <end position="16"/>
    </location>
</feature>
<protein>
    <submittedName>
        <fullName evidence="2">Uncharacterized protein</fullName>
    </submittedName>
</protein>
<reference evidence="2 3" key="1">
    <citation type="submission" date="2013-09" db="EMBL/GenBank/DDBJ databases">
        <title>Corchorus capsularis genome sequencing.</title>
        <authorList>
            <person name="Alam M."/>
            <person name="Haque M.S."/>
            <person name="Islam M.S."/>
            <person name="Emdad E.M."/>
            <person name="Islam M.M."/>
            <person name="Ahmed B."/>
            <person name="Halim A."/>
            <person name="Hossen Q.M.M."/>
            <person name="Hossain M.Z."/>
            <person name="Ahmed R."/>
            <person name="Khan M.M."/>
            <person name="Islam R."/>
            <person name="Rashid M.M."/>
            <person name="Khan S.A."/>
            <person name="Rahman M.S."/>
            <person name="Alam M."/>
        </authorList>
    </citation>
    <scope>NUCLEOTIDE SEQUENCE [LARGE SCALE GENOMIC DNA]</scope>
    <source>
        <strain evidence="3">cv. CVL-1</strain>
        <tissue evidence="2">Whole seedling</tissue>
    </source>
</reference>
<evidence type="ECO:0000256" key="1">
    <source>
        <dbReference type="SAM" id="MobiDB-lite"/>
    </source>
</evidence>
<dbReference type="Proteomes" id="UP000188268">
    <property type="component" value="Unassembled WGS sequence"/>
</dbReference>
<sequence>MSNASQSHVLQLSQSKIAPPSKPNRK</sequence>
<evidence type="ECO:0000313" key="3">
    <source>
        <dbReference type="Proteomes" id="UP000188268"/>
    </source>
</evidence>
<organism evidence="2 3">
    <name type="scientific">Corchorus capsularis</name>
    <name type="common">Jute</name>
    <dbReference type="NCBI Taxonomy" id="210143"/>
    <lineage>
        <taxon>Eukaryota</taxon>
        <taxon>Viridiplantae</taxon>
        <taxon>Streptophyta</taxon>
        <taxon>Embryophyta</taxon>
        <taxon>Tracheophyta</taxon>
        <taxon>Spermatophyta</taxon>
        <taxon>Magnoliopsida</taxon>
        <taxon>eudicotyledons</taxon>
        <taxon>Gunneridae</taxon>
        <taxon>Pentapetalae</taxon>
        <taxon>rosids</taxon>
        <taxon>malvids</taxon>
        <taxon>Malvales</taxon>
        <taxon>Malvaceae</taxon>
        <taxon>Grewioideae</taxon>
        <taxon>Apeibeae</taxon>
        <taxon>Corchorus</taxon>
    </lineage>
</organism>
<comment type="caution">
    <text evidence="2">The sequence shown here is derived from an EMBL/GenBank/DDBJ whole genome shotgun (WGS) entry which is preliminary data.</text>
</comment>
<dbReference type="Gramene" id="OMO49839">
    <property type="protein sequence ID" value="OMO49839"/>
    <property type="gene ID" value="CCACVL1_30787"/>
</dbReference>
<accession>A0A1R3FVG4</accession>
<proteinExistence type="predicted"/>
<feature type="region of interest" description="Disordered" evidence="1">
    <location>
        <begin position="1"/>
        <end position="26"/>
    </location>
</feature>
<dbReference type="EMBL" id="AWWV01016360">
    <property type="protein sequence ID" value="OMO49839.1"/>
    <property type="molecule type" value="Genomic_DNA"/>
</dbReference>
<keyword evidence="3" id="KW-1185">Reference proteome</keyword>
<dbReference type="AlphaFoldDB" id="A0A1R3FVG4"/>
<evidence type="ECO:0000313" key="2">
    <source>
        <dbReference type="EMBL" id="OMO49839.1"/>
    </source>
</evidence>